<accession>A0ABW5UU24</accession>
<evidence type="ECO:0000313" key="13">
    <source>
        <dbReference type="EMBL" id="MFD2756433.1"/>
    </source>
</evidence>
<evidence type="ECO:0000313" key="14">
    <source>
        <dbReference type="Proteomes" id="UP001597463"/>
    </source>
</evidence>
<evidence type="ECO:0000256" key="7">
    <source>
        <dbReference type="ARBA" id="ARBA00022827"/>
    </source>
</evidence>
<keyword evidence="7 10" id="KW-0274">FAD</keyword>
<dbReference type="InterPro" id="IPR029063">
    <property type="entry name" value="SAM-dependent_MTases_sf"/>
</dbReference>
<dbReference type="RefSeq" id="WP_066471023.1">
    <property type="nucleotide sequence ID" value="NZ_BCNT01000001.1"/>
</dbReference>
<evidence type="ECO:0000256" key="6">
    <source>
        <dbReference type="ARBA" id="ARBA00022694"/>
    </source>
</evidence>
<dbReference type="NCBIfam" id="TIGR03197">
    <property type="entry name" value="MnmC_Cterm"/>
    <property type="match status" value="1"/>
</dbReference>
<dbReference type="InterPro" id="IPR006076">
    <property type="entry name" value="FAD-dep_OxRdtase"/>
</dbReference>
<dbReference type="Proteomes" id="UP001597463">
    <property type="component" value="Unassembled WGS sequence"/>
</dbReference>
<dbReference type="Gene3D" id="3.30.9.10">
    <property type="entry name" value="D-Amino Acid Oxidase, subunit A, domain 2"/>
    <property type="match status" value="1"/>
</dbReference>
<keyword evidence="6 10" id="KW-0819">tRNA processing</keyword>
<comment type="cofactor">
    <cofactor evidence="10">
        <name>FAD</name>
        <dbReference type="ChEBI" id="CHEBI:57692"/>
    </cofactor>
</comment>
<evidence type="ECO:0000256" key="8">
    <source>
        <dbReference type="ARBA" id="ARBA00023002"/>
    </source>
</evidence>
<gene>
    <name evidence="10 13" type="primary">mnmC</name>
    <name evidence="13" type="ORF">ACFSW6_20355</name>
</gene>
<keyword evidence="14" id="KW-1185">Reference proteome</keyword>
<keyword evidence="5 10" id="KW-0949">S-adenosyl-L-methionine</keyword>
<organism evidence="13 14">
    <name type="scientific">Comamonas terrae</name>
    <dbReference type="NCBI Taxonomy" id="673548"/>
    <lineage>
        <taxon>Bacteria</taxon>
        <taxon>Pseudomonadati</taxon>
        <taxon>Pseudomonadota</taxon>
        <taxon>Betaproteobacteria</taxon>
        <taxon>Burkholderiales</taxon>
        <taxon>Comamonadaceae</taxon>
        <taxon>Comamonas</taxon>
    </lineage>
</organism>
<comment type="catalytic activity">
    <reaction evidence="10">
        <text>5-aminomethyl-2-thiouridine(34) in tRNA + S-adenosyl-L-methionine = 5-methylaminomethyl-2-thiouridine(34) in tRNA + S-adenosyl-L-homocysteine + H(+)</text>
        <dbReference type="Rhea" id="RHEA:19569"/>
        <dbReference type="Rhea" id="RHEA-COMP:10195"/>
        <dbReference type="Rhea" id="RHEA-COMP:10197"/>
        <dbReference type="ChEBI" id="CHEBI:15378"/>
        <dbReference type="ChEBI" id="CHEBI:57856"/>
        <dbReference type="ChEBI" id="CHEBI:59789"/>
        <dbReference type="ChEBI" id="CHEBI:74454"/>
        <dbReference type="ChEBI" id="CHEBI:74455"/>
        <dbReference type="EC" id="2.1.1.61"/>
    </reaction>
</comment>
<dbReference type="Pfam" id="PF05430">
    <property type="entry name" value="Methyltransf_30"/>
    <property type="match status" value="1"/>
</dbReference>
<feature type="region of interest" description="FAD-dependent cmnm(5)s(2)U34 oxidoreductase" evidence="10">
    <location>
        <begin position="253"/>
        <end position="652"/>
    </location>
</feature>
<dbReference type="GO" id="GO:0004808">
    <property type="term" value="F:tRNA (5-methylaminomethyl-2-thiouridylate)(34)-methyltransferase activity"/>
    <property type="evidence" value="ECO:0007669"/>
    <property type="project" value="UniProtKB-EC"/>
</dbReference>
<name>A0ABW5UU24_9BURK</name>
<keyword evidence="4 10" id="KW-0808">Transferase</keyword>
<evidence type="ECO:0000256" key="10">
    <source>
        <dbReference type="HAMAP-Rule" id="MF_01102"/>
    </source>
</evidence>
<keyword evidence="1 10" id="KW-0963">Cytoplasm</keyword>
<dbReference type="InterPro" id="IPR047785">
    <property type="entry name" value="tRNA_MNMC2"/>
</dbReference>
<keyword evidence="3 10" id="KW-0285">Flavoprotein</keyword>
<evidence type="ECO:0000256" key="1">
    <source>
        <dbReference type="ARBA" id="ARBA00022490"/>
    </source>
</evidence>
<dbReference type="EMBL" id="JBHUMV010000011">
    <property type="protein sequence ID" value="MFD2756433.1"/>
    <property type="molecule type" value="Genomic_DNA"/>
</dbReference>
<dbReference type="PANTHER" id="PTHR13847:SF283">
    <property type="entry name" value="TRNA 5-METHYLAMINOMETHYL-2-THIOURIDINE BIOSYNTHESIS BIFUNCTIONAL PROTEIN MNMC"/>
    <property type="match status" value="1"/>
</dbReference>
<dbReference type="GO" id="GO:0032259">
    <property type="term" value="P:methylation"/>
    <property type="evidence" value="ECO:0007669"/>
    <property type="project" value="UniProtKB-KW"/>
</dbReference>
<dbReference type="InterPro" id="IPR008471">
    <property type="entry name" value="MnmC-like_methylTransf"/>
</dbReference>
<dbReference type="Pfam" id="PF01266">
    <property type="entry name" value="DAO"/>
    <property type="match status" value="1"/>
</dbReference>
<comment type="caution">
    <text evidence="13">The sequence shown here is derived from an EMBL/GenBank/DDBJ whole genome shotgun (WGS) entry which is preliminary data.</text>
</comment>
<dbReference type="InterPro" id="IPR036188">
    <property type="entry name" value="FAD/NAD-bd_sf"/>
</dbReference>
<dbReference type="Gene3D" id="3.50.50.60">
    <property type="entry name" value="FAD/NAD(P)-binding domain"/>
    <property type="match status" value="1"/>
</dbReference>
<comment type="function">
    <text evidence="10">Catalyzes the last two steps in the biosynthesis of 5-methylaminomethyl-2-thiouridine (mnm(5)s(2)U) at the wobble position (U34) in tRNA. Catalyzes the FAD-dependent demodification of cmnm(5)s(2)U34 to nm(5)s(2)U34, followed by the transfer of a methyl group from S-adenosyl-L-methionine to nm(5)s(2)U34, to form mnm(5)s(2)U34.</text>
</comment>
<proteinExistence type="inferred from homology"/>
<dbReference type="EC" id="1.5.-.-" evidence="10"/>
<dbReference type="PANTHER" id="PTHR13847">
    <property type="entry name" value="SARCOSINE DEHYDROGENASE-RELATED"/>
    <property type="match status" value="1"/>
</dbReference>
<comment type="similarity">
    <text evidence="10">In the N-terminal section; belongs to the methyltransferase superfamily. tRNA (mnm(5)s(2)U34)-methyltransferase family.</text>
</comment>
<dbReference type="EC" id="2.1.1.61" evidence="10"/>
<keyword evidence="8 10" id="KW-0560">Oxidoreductase</keyword>
<dbReference type="InterPro" id="IPR023032">
    <property type="entry name" value="tRNA_MAMT_biosynth_bifunc_MnmC"/>
</dbReference>
<evidence type="ECO:0000256" key="2">
    <source>
        <dbReference type="ARBA" id="ARBA00022603"/>
    </source>
</evidence>
<evidence type="ECO:0000259" key="11">
    <source>
        <dbReference type="Pfam" id="PF01266"/>
    </source>
</evidence>
<reference evidence="14" key="1">
    <citation type="journal article" date="2019" name="Int. J. Syst. Evol. Microbiol.">
        <title>The Global Catalogue of Microorganisms (GCM) 10K type strain sequencing project: providing services to taxonomists for standard genome sequencing and annotation.</title>
        <authorList>
            <consortium name="The Broad Institute Genomics Platform"/>
            <consortium name="The Broad Institute Genome Sequencing Center for Infectious Disease"/>
            <person name="Wu L."/>
            <person name="Ma J."/>
        </authorList>
    </citation>
    <scope>NUCLEOTIDE SEQUENCE [LARGE SCALE GENOMIC DNA]</scope>
    <source>
        <strain evidence="14">TISTR 1906</strain>
    </source>
</reference>
<keyword evidence="9 10" id="KW-0511">Multifunctional enzyme</keyword>
<dbReference type="InterPro" id="IPR017610">
    <property type="entry name" value="tRNA_S-uridine_synth_MnmC_C"/>
</dbReference>
<evidence type="ECO:0000256" key="3">
    <source>
        <dbReference type="ARBA" id="ARBA00022630"/>
    </source>
</evidence>
<protein>
    <recommendedName>
        <fullName evidence="10">tRNA 5-methylaminomethyl-2-thiouridine biosynthesis bifunctional protein MnmC</fullName>
        <shortName evidence="10">tRNA mnm(5)s(2)U biosynthesis bifunctional protein</shortName>
    </recommendedName>
    <domain>
        <recommendedName>
            <fullName evidence="10">tRNA (mnm(5)s(2)U34)-methyltransferase</fullName>
            <ecNumber evidence="10">2.1.1.61</ecNumber>
        </recommendedName>
    </domain>
    <domain>
        <recommendedName>
            <fullName evidence="10">FAD-dependent cmnm(5)s(2)U34 oxidoreductase</fullName>
            <ecNumber evidence="10">1.5.-.-</ecNumber>
        </recommendedName>
    </domain>
</protein>
<evidence type="ECO:0000256" key="5">
    <source>
        <dbReference type="ARBA" id="ARBA00022691"/>
    </source>
</evidence>
<sequence>MSETIEWLPDGTPYSPRFGDRYHSEFGGLDQARHTFFGGCGLPQAWAGAPKWRILETGFGFGLNFLATWAAWKADPLRPRLLHFVSVEAYPVSAEDMRRALPDDAQLRPLGQALAAQWWGLLPGVHRLSFEGGQVLLTLYIGDAQAMLRKQQLIADSVFLDGFSPGANPDLWSPEALKTVARHCRRGTRLATWCVAGEVRQGLARLGFEVRKVPGVPPKRHNLQACFNPQWEPRQRDDGLPPPVAAPARCLVLGAGLAGAAAAASLARRGWQVTVLDAGDAPANGASGLPAGLFCPHVSPDDSVLSRLSRSGVRTSLQTLQQLTGRQHLEAGVDWAHSGVLEHDLNQPAELPPEWQGQESAGRQWSLPAMSGQLAAARLPGDSRAVWHAQAGWVRPARLVRALLAAPGIRWQGQAQIARLRQTATSLWQALDAQGRELAQAEMVVLALGPATTGLLLASGLDAGQWEMQPIRGQVSVAGHTPATLAAMPPFPVNGHGNLVPDFPASDSGQGPGRQWVMGSTFERDVTALPPSPQEQRSAHASNADKLAALLPACRPALDAFFDAPQLPPTWSRVRCAAYDRIPVVGPAGRHAQDLPGLWVLSGLGSRGLTLSLLCGELLAARVHGEPLPLDARLAQALGTQRMWARLRHKPS</sequence>
<keyword evidence="2 10" id="KW-0489">Methyltransferase</keyword>
<evidence type="ECO:0000256" key="9">
    <source>
        <dbReference type="ARBA" id="ARBA00023268"/>
    </source>
</evidence>
<feature type="domain" description="FAD dependent oxidoreductase" evidence="11">
    <location>
        <begin position="250"/>
        <end position="622"/>
    </location>
</feature>
<comment type="similarity">
    <text evidence="10">In the C-terminal section; belongs to the DAO family.</text>
</comment>
<feature type="region of interest" description="tRNA (mnm(5)s(2)U34)-methyltransferase" evidence="10">
    <location>
        <begin position="1"/>
        <end position="228"/>
    </location>
</feature>
<evidence type="ECO:0000256" key="4">
    <source>
        <dbReference type="ARBA" id="ARBA00022679"/>
    </source>
</evidence>
<dbReference type="SUPFAM" id="SSF51905">
    <property type="entry name" value="FAD/NAD(P)-binding domain"/>
    <property type="match status" value="1"/>
</dbReference>
<dbReference type="Gene3D" id="3.40.50.150">
    <property type="entry name" value="Vaccinia Virus protein VP39"/>
    <property type="match status" value="1"/>
</dbReference>
<dbReference type="NCBIfam" id="NF033855">
    <property type="entry name" value="tRNA_MNMC2"/>
    <property type="match status" value="1"/>
</dbReference>
<dbReference type="HAMAP" id="MF_01102">
    <property type="entry name" value="MnmC"/>
    <property type="match status" value="1"/>
</dbReference>
<comment type="subcellular location">
    <subcellularLocation>
        <location evidence="10">Cytoplasm</location>
    </subcellularLocation>
</comment>
<evidence type="ECO:0000259" key="12">
    <source>
        <dbReference type="Pfam" id="PF05430"/>
    </source>
</evidence>
<feature type="domain" description="MnmC-like methyltransferase" evidence="12">
    <location>
        <begin position="106"/>
        <end position="226"/>
    </location>
</feature>